<dbReference type="Gene3D" id="3.30.70.1320">
    <property type="entry name" value="Multidrug efflux transporter AcrB pore domain like"/>
    <property type="match status" value="1"/>
</dbReference>
<feature type="transmembrane region" description="Helical" evidence="1">
    <location>
        <begin position="890"/>
        <end position="910"/>
    </location>
</feature>
<feature type="transmembrane region" description="Helical" evidence="1">
    <location>
        <begin position="329"/>
        <end position="347"/>
    </location>
</feature>
<protein>
    <recommendedName>
        <fullName evidence="4">Acriflavine resistance protein B</fullName>
    </recommendedName>
</protein>
<keyword evidence="1" id="KW-1133">Transmembrane helix</keyword>
<feature type="transmembrane region" description="Helical" evidence="1">
    <location>
        <begin position="425"/>
        <end position="445"/>
    </location>
</feature>
<dbReference type="AlphaFoldDB" id="K6XME3"/>
<dbReference type="EMBL" id="BAEN01000006">
    <property type="protein sequence ID" value="GAC12821.1"/>
    <property type="molecule type" value="Genomic_DNA"/>
</dbReference>
<dbReference type="GO" id="GO:0005886">
    <property type="term" value="C:plasma membrane"/>
    <property type="evidence" value="ECO:0007669"/>
    <property type="project" value="TreeGrafter"/>
</dbReference>
<dbReference type="Gene3D" id="3.30.70.1440">
    <property type="entry name" value="Multidrug efflux transporter AcrB pore domain"/>
    <property type="match status" value="1"/>
</dbReference>
<dbReference type="InterPro" id="IPR027463">
    <property type="entry name" value="AcrB_DN_DC_subdom"/>
</dbReference>
<feature type="transmembrane region" description="Helical" evidence="1">
    <location>
        <begin position="861"/>
        <end position="883"/>
    </location>
</feature>
<feature type="transmembrane region" description="Helical" evidence="1">
    <location>
        <begin position="457"/>
        <end position="476"/>
    </location>
</feature>
<accession>K6XME3</accession>
<feature type="transmembrane region" description="Helical" evidence="1">
    <location>
        <begin position="529"/>
        <end position="552"/>
    </location>
</feature>
<dbReference type="Proteomes" id="UP000006334">
    <property type="component" value="Unassembled WGS sequence"/>
</dbReference>
<dbReference type="Gene3D" id="1.20.1640.10">
    <property type="entry name" value="Multidrug efflux transporter AcrB transmembrane domain"/>
    <property type="match status" value="2"/>
</dbReference>
<evidence type="ECO:0000313" key="3">
    <source>
        <dbReference type="Proteomes" id="UP000006334"/>
    </source>
</evidence>
<dbReference type="Pfam" id="PF00873">
    <property type="entry name" value="ACR_tran"/>
    <property type="match status" value="1"/>
</dbReference>
<dbReference type="Gene3D" id="3.30.70.1430">
    <property type="entry name" value="Multidrug efflux transporter AcrB pore domain"/>
    <property type="match status" value="2"/>
</dbReference>
<dbReference type="OrthoDB" id="5287122at2"/>
<name>K6XME3_9ALTE</name>
<keyword evidence="3" id="KW-1185">Reference proteome</keyword>
<dbReference type="STRING" id="1127673.GLIP_0167"/>
<dbReference type="GO" id="GO:0042910">
    <property type="term" value="F:xenobiotic transmembrane transporter activity"/>
    <property type="evidence" value="ECO:0007669"/>
    <property type="project" value="TreeGrafter"/>
</dbReference>
<feature type="transmembrane region" description="Helical" evidence="1">
    <location>
        <begin position="916"/>
        <end position="941"/>
    </location>
</feature>
<dbReference type="Gene3D" id="3.30.2090.10">
    <property type="entry name" value="Multidrug efflux transporter AcrB TolC docking domain, DN and DC subdomains"/>
    <property type="match status" value="2"/>
</dbReference>
<dbReference type="eggNOG" id="COG0841">
    <property type="taxonomic scope" value="Bacteria"/>
</dbReference>
<dbReference type="PANTHER" id="PTHR32063">
    <property type="match status" value="1"/>
</dbReference>
<keyword evidence="1" id="KW-0472">Membrane</keyword>
<reference evidence="2 3" key="1">
    <citation type="journal article" date="2017" name="Antonie Van Leeuwenhoek">
        <title>Rhizobium rhizosphaerae sp. nov., a novel species isolated from rice rhizosphere.</title>
        <authorList>
            <person name="Zhao J.J."/>
            <person name="Zhang J."/>
            <person name="Zhang R.J."/>
            <person name="Zhang C.W."/>
            <person name="Yin H.Q."/>
            <person name="Zhang X.X."/>
        </authorList>
    </citation>
    <scope>NUCLEOTIDE SEQUENCE [LARGE SCALE GENOMIC DNA]</scope>
    <source>
        <strain evidence="2 3">E3</strain>
    </source>
</reference>
<organism evidence="2 3">
    <name type="scientific">Aliiglaciecola lipolytica E3</name>
    <dbReference type="NCBI Taxonomy" id="1127673"/>
    <lineage>
        <taxon>Bacteria</taxon>
        <taxon>Pseudomonadati</taxon>
        <taxon>Pseudomonadota</taxon>
        <taxon>Gammaproteobacteria</taxon>
        <taxon>Alteromonadales</taxon>
        <taxon>Alteromonadaceae</taxon>
        <taxon>Aliiglaciecola</taxon>
    </lineage>
</organism>
<dbReference type="SUPFAM" id="SSF82866">
    <property type="entry name" value="Multidrug efflux transporter AcrB transmembrane domain"/>
    <property type="match status" value="2"/>
</dbReference>
<evidence type="ECO:0000256" key="1">
    <source>
        <dbReference type="SAM" id="Phobius"/>
    </source>
</evidence>
<gene>
    <name evidence="2" type="ORF">GLIP_0167</name>
</gene>
<sequence length="1029" mass="113197">MIAWFARNSVAANLLMITIIGAGLLSLSNRIPLEVFPSFEVDVVSVSVTLDGATPEDIEQGITIRIEEAVQDLEGIEKIISQSSEGGGSVSFELDSDYDRRDLLADIKSRVDAINTFPAEAENPVVALADRIRDVITVAVTAPYGEKEVREYAEKVRDDLLALDGVTQVELDGIRNYEIAIELSLDKMRELDLSISQVSDIIDSNSVDVSSGNLKSESGDILIRSKGQAYRKDEFANIPIKTNADGSIIRLSDIANIQDGFEETPVRTRFNGQQGAFIEVYRIGQQSAIEVADKVKAYINEQQATLPKGFTLSYWDDDSLIVKNRLSTLTSNAIQGGILVLILLTLFLRPSIAFWVFIGIPVSFMGAFILMPFFGVTINIMSVFGFILVLGIVVDDAIVTGENIYTHLGTAQSGEQAAIQGTLEVAKPVTFGILTTVAAFLPLAFIEGRRGDIFAQIPYVVIPVLLLSLIESKFILPSHLKHLKLRTEKTKQSKLDYYQQKFADGFERAILRYYRPALVRAMRYKWTTLSAFSGVFVIILVLIISGWTRFVFFPRIPSETIQVSLSMPTGTAFEITNKYIVKMADHARELQEKYTESDTGESIVLNILATTGGRGGSTNVGSVRFEITPPESRNLSITSGQLLNEWRKLIGDIPGAESISYRAELGRSSDPIDVRLSSNNVATLEQVANKVIERLNTYPTVYDIADSLSDGKQELQIELTKQGESLGLTRANVSGQIRNAFFGSQVQRIQRGRDDVKVMLRLPLNERQSLSSLTNMLIDVGGGESVPLSSIATLKPSQSPSSIRRIDRLRTISVTADVDKNNTNMTVLQEDLNQYIADLLVQYPGVTYELEGEAEEQRDSFGSLGIGLVIVLFVIYALLAIPFKSYTQPIVVMSVIPFGAIGAIAGHWIMGMDLTIFSLLGLLALVGIVVNDSLVLVDYINKKREQGMALLKAILTAGSKRFRPVMLTSLTTFIGLMPLLFEKSTQAQFLIPMAVSLGFGILFATFITLILVPINYLLLEGLIKQPSKI</sequence>
<comment type="caution">
    <text evidence="2">The sequence shown here is derived from an EMBL/GenBank/DDBJ whole genome shotgun (WGS) entry which is preliminary data.</text>
</comment>
<keyword evidence="1" id="KW-0812">Transmembrane</keyword>
<feature type="transmembrane region" description="Helical" evidence="1">
    <location>
        <begin position="962"/>
        <end position="981"/>
    </location>
</feature>
<proteinExistence type="predicted"/>
<evidence type="ECO:0008006" key="4">
    <source>
        <dbReference type="Google" id="ProtNLM"/>
    </source>
</evidence>
<dbReference type="PANTHER" id="PTHR32063:SF33">
    <property type="entry name" value="RND SUPERFAMILY EFFLUX PUMP PERMEASE COMPONENT"/>
    <property type="match status" value="1"/>
</dbReference>
<dbReference type="InterPro" id="IPR001036">
    <property type="entry name" value="Acrflvin-R"/>
</dbReference>
<feature type="transmembrane region" description="Helical" evidence="1">
    <location>
        <begin position="993"/>
        <end position="1019"/>
    </location>
</feature>
<dbReference type="SUPFAM" id="SSF82714">
    <property type="entry name" value="Multidrug efflux transporter AcrB TolC docking domain, DN and DC subdomains"/>
    <property type="match status" value="2"/>
</dbReference>
<dbReference type="SUPFAM" id="SSF82693">
    <property type="entry name" value="Multidrug efflux transporter AcrB pore domain, PN1, PN2, PC1 and PC2 subdomains"/>
    <property type="match status" value="2"/>
</dbReference>
<evidence type="ECO:0000313" key="2">
    <source>
        <dbReference type="EMBL" id="GAC12821.1"/>
    </source>
</evidence>
<dbReference type="RefSeq" id="WP_008842641.1">
    <property type="nucleotide sequence ID" value="NZ_BAEN01000006.1"/>
</dbReference>
<dbReference type="PRINTS" id="PR00702">
    <property type="entry name" value="ACRIFLAVINRP"/>
</dbReference>